<dbReference type="PROSITE" id="PS00136">
    <property type="entry name" value="SUBTILASE_ASP"/>
    <property type="match status" value="1"/>
</dbReference>
<dbReference type="PROSITE" id="PS00138">
    <property type="entry name" value="SUBTILASE_SER"/>
    <property type="match status" value="1"/>
</dbReference>
<keyword evidence="4 6" id="KW-0378">Hydrolase</keyword>
<feature type="domain" description="C5a peptidase/Subtilisin-like protease SBT2-like Fn3-like" evidence="10">
    <location>
        <begin position="447"/>
        <end position="562"/>
    </location>
</feature>
<dbReference type="InterPro" id="IPR036852">
    <property type="entry name" value="Peptidase_S8/S53_dom_sf"/>
</dbReference>
<evidence type="ECO:0000259" key="10">
    <source>
        <dbReference type="Pfam" id="PF06280"/>
    </source>
</evidence>
<dbReference type="CDD" id="cd07489">
    <property type="entry name" value="Peptidases_S8_5"/>
    <property type="match status" value="1"/>
</dbReference>
<reference evidence="11 12" key="1">
    <citation type="journal article" date="2017" name="BMC Genomics">
        <title>Chromosome level assembly and secondary metabolite potential of the parasitic fungus Cordyceps militaris.</title>
        <authorList>
            <person name="Kramer G.J."/>
            <person name="Nodwell J.R."/>
        </authorList>
    </citation>
    <scope>NUCLEOTIDE SEQUENCE [LARGE SCALE GENOMIC DNA]</scope>
    <source>
        <strain evidence="11 12">ATCC 34164</strain>
    </source>
</reference>
<dbReference type="InterPro" id="IPR050131">
    <property type="entry name" value="Peptidase_S8_subtilisin-like"/>
</dbReference>
<dbReference type="PANTHER" id="PTHR43806">
    <property type="entry name" value="PEPTIDASE S8"/>
    <property type="match status" value="1"/>
</dbReference>
<dbReference type="InterPro" id="IPR034187">
    <property type="entry name" value="Peptidases_S8_5"/>
</dbReference>
<dbReference type="GO" id="GO:0004252">
    <property type="term" value="F:serine-type endopeptidase activity"/>
    <property type="evidence" value="ECO:0007669"/>
    <property type="project" value="UniProtKB-UniRule"/>
</dbReference>
<proteinExistence type="inferred from homology"/>
<keyword evidence="2 6" id="KW-0645">Protease</keyword>
<dbReference type="PROSITE" id="PS51892">
    <property type="entry name" value="SUBTILASE"/>
    <property type="match status" value="1"/>
</dbReference>
<evidence type="ECO:0000256" key="2">
    <source>
        <dbReference type="ARBA" id="ARBA00022670"/>
    </source>
</evidence>
<feature type="domain" description="Peptidase S8/S53" evidence="9">
    <location>
        <begin position="164"/>
        <end position="417"/>
    </location>
</feature>
<feature type="chain" id="PRO_5014194083" evidence="8">
    <location>
        <begin position="20"/>
        <end position="759"/>
    </location>
</feature>
<sequence>MTRLYRLSALWPIVATALATGASTNAVGTSQNETSFVNRAFILECESRGDVETLAQQIQHLGGTIRHNYTTDTFLGLSAELGSDEKFDDFSADMKTRSGIKNMWPIATVTLPEETTPEMKEVQESLHRRVRGSRGLKACAPKTKAPWNHLMTQVDKLHAEGYSGKGIKIGIVDTGVNYNIKALGGCFGPNCRVAFGGLFDGKTVRPDPVDLHGHGTIVASILAGYSKEDGFVGAAPNATLGAYRVGGGSMHSEDAIIAAWLQAEKDGMQIIVSSFGIQGGNWAQRPTATVVSRLVANGIPCIVGFGNQKKNGLFNVMNPSSGRGVISVNSFTEGGSIAIMSAAGPTPELDIKPQVGAPGDSVPVAFKDGSYGNDSGTSFATPLVAGIMALIAEARGTFDPALIESLLVSTAEPRGEPAYSVALQGGGLVQAWDAAHATTTVQPASLAFNDTENRMPKLSLKITNTAKSDVQYELSSIFADSIYTLDTNGKKPWETSQETVKSSGLIKLSQSTFTLKPDQSTSVDVSAADPEGVDAKRLPVWSGYIKIQEVGSANKTLTVPYLGVAGSLRSVAVMEKAAYIAVRDPNRPGVLKYDKIYSTPVVAADPPSMASSGLGRIENFQWPADTIHGDPVAYFEITIGTPQIEVHVVPMDICPKQPNQKLTVGKACAPEASLVEVAGIKSLGVIADYAHNHRGSGYEENGFVFKGLLESGEYVPPGRYKFVARALSLLGDANNAADWQVKETDVFTFGYESNLIDVA</sequence>
<evidence type="ECO:0000256" key="8">
    <source>
        <dbReference type="SAM" id="SignalP"/>
    </source>
</evidence>
<dbReference type="OrthoDB" id="10256524at2759"/>
<evidence type="ECO:0000256" key="6">
    <source>
        <dbReference type="PROSITE-ProRule" id="PRU01240"/>
    </source>
</evidence>
<organism evidence="11 12">
    <name type="scientific">Cordyceps militaris</name>
    <name type="common">Caterpillar fungus</name>
    <name type="synonym">Clavaria militaris</name>
    <dbReference type="NCBI Taxonomy" id="73501"/>
    <lineage>
        <taxon>Eukaryota</taxon>
        <taxon>Fungi</taxon>
        <taxon>Dikarya</taxon>
        <taxon>Ascomycota</taxon>
        <taxon>Pezizomycotina</taxon>
        <taxon>Sordariomycetes</taxon>
        <taxon>Hypocreomycetidae</taxon>
        <taxon>Hypocreales</taxon>
        <taxon>Cordycipitaceae</taxon>
        <taxon>Cordyceps</taxon>
    </lineage>
</organism>
<dbReference type="PROSITE" id="PS00137">
    <property type="entry name" value="SUBTILASE_HIS"/>
    <property type="match status" value="1"/>
</dbReference>
<accession>A0A2H4SNA9</accession>
<dbReference type="SUPFAM" id="SSF52743">
    <property type="entry name" value="Subtilisin-like"/>
    <property type="match status" value="1"/>
</dbReference>
<dbReference type="GO" id="GO:0016020">
    <property type="term" value="C:membrane"/>
    <property type="evidence" value="ECO:0007669"/>
    <property type="project" value="InterPro"/>
</dbReference>
<evidence type="ECO:0000313" key="12">
    <source>
        <dbReference type="Proteomes" id="UP000323067"/>
    </source>
</evidence>
<feature type="active site" description="Charge relay system" evidence="6">
    <location>
        <position position="214"/>
    </location>
</feature>
<gene>
    <name evidence="11" type="ORF">A9K55_003910</name>
</gene>
<dbReference type="PANTHER" id="PTHR43806:SF66">
    <property type="entry name" value="SERIN ENDOPEPTIDASE"/>
    <property type="match status" value="1"/>
</dbReference>
<dbReference type="Gene3D" id="3.40.50.200">
    <property type="entry name" value="Peptidase S8/S53 domain"/>
    <property type="match status" value="1"/>
</dbReference>
<dbReference type="PRINTS" id="PR00723">
    <property type="entry name" value="SUBTILISIN"/>
</dbReference>
<feature type="active site" description="Charge relay system" evidence="6">
    <location>
        <position position="173"/>
    </location>
</feature>
<name>A0A2H4SNA9_CORMI</name>
<dbReference type="Proteomes" id="UP000323067">
    <property type="component" value="Chromosome v"/>
</dbReference>
<evidence type="ECO:0000256" key="4">
    <source>
        <dbReference type="ARBA" id="ARBA00022801"/>
    </source>
</evidence>
<protein>
    <submittedName>
        <fullName evidence="11">Peptidase subtilisin-related</fullName>
    </submittedName>
</protein>
<evidence type="ECO:0000256" key="3">
    <source>
        <dbReference type="ARBA" id="ARBA00022729"/>
    </source>
</evidence>
<dbReference type="Pfam" id="PF06280">
    <property type="entry name" value="fn3_5"/>
    <property type="match status" value="1"/>
</dbReference>
<dbReference type="InterPro" id="IPR023828">
    <property type="entry name" value="Peptidase_S8_Ser-AS"/>
</dbReference>
<feature type="active site" description="Charge relay system" evidence="6">
    <location>
        <position position="378"/>
    </location>
</feature>
<dbReference type="InterPro" id="IPR000209">
    <property type="entry name" value="Peptidase_S8/S53_dom"/>
</dbReference>
<dbReference type="InterPro" id="IPR010435">
    <property type="entry name" value="C5a/SBT2-like_Fn3"/>
</dbReference>
<comment type="similarity">
    <text evidence="1 6 7">Belongs to the peptidase S8 family.</text>
</comment>
<feature type="signal peptide" evidence="8">
    <location>
        <begin position="1"/>
        <end position="19"/>
    </location>
</feature>
<dbReference type="VEuPathDB" id="FungiDB:CCM_04905"/>
<dbReference type="VEuPathDB" id="FungiDB:A9K55_003910"/>
<dbReference type="Pfam" id="PF00082">
    <property type="entry name" value="Peptidase_S8"/>
    <property type="match status" value="1"/>
</dbReference>
<dbReference type="GO" id="GO:0006508">
    <property type="term" value="P:proteolysis"/>
    <property type="evidence" value="ECO:0007669"/>
    <property type="project" value="UniProtKB-KW"/>
</dbReference>
<keyword evidence="5 6" id="KW-0720">Serine protease</keyword>
<evidence type="ECO:0000256" key="1">
    <source>
        <dbReference type="ARBA" id="ARBA00011073"/>
    </source>
</evidence>
<dbReference type="AlphaFoldDB" id="A0A2H4SNA9"/>
<evidence type="ECO:0000256" key="7">
    <source>
        <dbReference type="RuleBase" id="RU003355"/>
    </source>
</evidence>
<dbReference type="InterPro" id="IPR015500">
    <property type="entry name" value="Peptidase_S8_subtilisin-rel"/>
</dbReference>
<dbReference type="EMBL" id="CP023325">
    <property type="protein sequence ID" value="ATY64594.1"/>
    <property type="molecule type" value="Genomic_DNA"/>
</dbReference>
<dbReference type="InterPro" id="IPR022398">
    <property type="entry name" value="Peptidase_S8_His-AS"/>
</dbReference>
<keyword evidence="3 8" id="KW-0732">Signal</keyword>
<evidence type="ECO:0000256" key="5">
    <source>
        <dbReference type="ARBA" id="ARBA00022825"/>
    </source>
</evidence>
<evidence type="ECO:0000313" key="11">
    <source>
        <dbReference type="EMBL" id="ATY64594.1"/>
    </source>
</evidence>
<evidence type="ECO:0000259" key="9">
    <source>
        <dbReference type="Pfam" id="PF00082"/>
    </source>
</evidence>
<dbReference type="InterPro" id="IPR023827">
    <property type="entry name" value="Peptidase_S8_Asp-AS"/>
</dbReference>
<dbReference type="Gene3D" id="2.60.40.1710">
    <property type="entry name" value="Subtilisin-like superfamily"/>
    <property type="match status" value="1"/>
</dbReference>